<keyword evidence="6" id="KW-0961">Cell wall biogenesis/degradation</keyword>
<evidence type="ECO:0000256" key="8">
    <source>
        <dbReference type="PIRSR" id="PIRSR618044-2"/>
    </source>
</evidence>
<keyword evidence="3" id="KW-0378">Hydrolase</keyword>
<dbReference type="GO" id="GO:0008360">
    <property type="term" value="P:regulation of cell shape"/>
    <property type="evidence" value="ECO:0007669"/>
    <property type="project" value="UniProtKB-KW"/>
</dbReference>
<feature type="domain" description="Peptidase S11 D-alanyl-D-alanine carboxypeptidase A N-terminal" evidence="10">
    <location>
        <begin position="2"/>
        <end position="226"/>
    </location>
</feature>
<accession>A0A9E8M2F2</accession>
<dbReference type="Gene3D" id="2.30.140.30">
    <property type="match status" value="1"/>
</dbReference>
<dbReference type="Pfam" id="PF00768">
    <property type="entry name" value="Peptidase_S11"/>
    <property type="match status" value="1"/>
</dbReference>
<dbReference type="SUPFAM" id="SSF56601">
    <property type="entry name" value="beta-lactamase/transpeptidase-like"/>
    <property type="match status" value="1"/>
</dbReference>
<evidence type="ECO:0000256" key="9">
    <source>
        <dbReference type="RuleBase" id="RU004016"/>
    </source>
</evidence>
<dbReference type="GO" id="GO:0009002">
    <property type="term" value="F:serine-type D-Ala-D-Ala carboxypeptidase activity"/>
    <property type="evidence" value="ECO:0007669"/>
    <property type="project" value="InterPro"/>
</dbReference>
<comment type="similarity">
    <text evidence="1 9">Belongs to the peptidase S11 family.</text>
</comment>
<evidence type="ECO:0000259" key="10">
    <source>
        <dbReference type="Pfam" id="PF00768"/>
    </source>
</evidence>
<feature type="binding site" evidence="8">
    <location>
        <position position="196"/>
    </location>
    <ligand>
        <name>substrate</name>
    </ligand>
</feature>
<dbReference type="Proteomes" id="UP001164726">
    <property type="component" value="Chromosome"/>
</dbReference>
<evidence type="ECO:0000256" key="3">
    <source>
        <dbReference type="ARBA" id="ARBA00022801"/>
    </source>
</evidence>
<evidence type="ECO:0000256" key="4">
    <source>
        <dbReference type="ARBA" id="ARBA00022960"/>
    </source>
</evidence>
<dbReference type="InterPro" id="IPR012338">
    <property type="entry name" value="Beta-lactam/transpept-like"/>
</dbReference>
<dbReference type="InterPro" id="IPR018044">
    <property type="entry name" value="Peptidase_S11"/>
</dbReference>
<dbReference type="EMBL" id="CP106877">
    <property type="protein sequence ID" value="WAA13805.1"/>
    <property type="molecule type" value="Genomic_DNA"/>
</dbReference>
<evidence type="ECO:0000256" key="5">
    <source>
        <dbReference type="ARBA" id="ARBA00022984"/>
    </source>
</evidence>
<feature type="active site" description="Acyl-ester intermediate" evidence="7">
    <location>
        <position position="32"/>
    </location>
</feature>
<dbReference type="GO" id="GO:0006508">
    <property type="term" value="P:proteolysis"/>
    <property type="evidence" value="ECO:0007669"/>
    <property type="project" value="InterPro"/>
</dbReference>
<dbReference type="GO" id="GO:0071555">
    <property type="term" value="P:cell wall organization"/>
    <property type="evidence" value="ECO:0007669"/>
    <property type="project" value="UniProtKB-KW"/>
</dbReference>
<keyword evidence="11" id="KW-0121">Carboxypeptidase</keyword>
<evidence type="ECO:0000256" key="7">
    <source>
        <dbReference type="PIRSR" id="PIRSR618044-1"/>
    </source>
</evidence>
<proteinExistence type="inferred from homology"/>
<protein>
    <submittedName>
        <fullName evidence="11">D-alanyl-D-alanine carboxypeptidase</fullName>
    </submittedName>
</protein>
<keyword evidence="2" id="KW-0732">Signal</keyword>
<feature type="active site" evidence="7">
    <location>
        <position position="87"/>
    </location>
</feature>
<dbReference type="PANTHER" id="PTHR21581:SF33">
    <property type="entry name" value="D-ALANYL-D-ALANINE CARBOXYPEPTIDASE DACB"/>
    <property type="match status" value="1"/>
</dbReference>
<dbReference type="KEGG" id="fhl:OE105_06820"/>
<gene>
    <name evidence="11" type="ORF">OE105_06820</name>
</gene>
<feature type="active site" description="Proton acceptor" evidence="7">
    <location>
        <position position="35"/>
    </location>
</feature>
<evidence type="ECO:0000256" key="1">
    <source>
        <dbReference type="ARBA" id="ARBA00007164"/>
    </source>
</evidence>
<keyword evidence="5" id="KW-0573">Peptidoglycan synthesis</keyword>
<sequence>MEIQSNAAIIMDEKTGRVFFEKNAHKKTRIASITKIMTAIIAIESGQLDETVTVSKRATKTEGSSIFLQPLEKIKLEDLVYGLMLRSGNDAAVAIAEHVGGSLEGFVFLMNEKAEQIGMKNTHFANPHGLDDHKDHYSTAYDMAQLTKYAMKNEKFREIFGTKVYYAPDPNGEWDRKWVNKNRLLTGLYKYSTGGKTGYTKLAKRTLVSTAEKNGMELIVVTLNTPSQTDWNEHIALFEYVYDQYEYHPLVEKGPIEVVKHPFYQNQVYVKRDFVYPILPKEKKDVRIKHRLLKPKKDWERDKDAIPEIVGKAEIYFQNQLVHTLPIYFEREIRNHPSFFERIKQLFGMIIGVNAYD</sequence>
<name>A0A9E8M2F2_9BACI</name>
<dbReference type="PANTHER" id="PTHR21581">
    <property type="entry name" value="D-ALANYL-D-ALANINE CARBOXYPEPTIDASE"/>
    <property type="match status" value="1"/>
</dbReference>
<dbReference type="InterPro" id="IPR001967">
    <property type="entry name" value="Peptidase_S11_N"/>
</dbReference>
<evidence type="ECO:0000256" key="6">
    <source>
        <dbReference type="ARBA" id="ARBA00023316"/>
    </source>
</evidence>
<keyword evidence="11" id="KW-0645">Protease</keyword>
<reference evidence="11" key="1">
    <citation type="submission" date="2022-09" db="EMBL/GenBank/DDBJ databases">
        <title>Complete Genomes of Fervidibacillus albus and Fervidibacillus halotolerans isolated from tidal flat sediments.</title>
        <authorList>
            <person name="Kwon K.K."/>
            <person name="Yang S.-H."/>
            <person name="Park M.J."/>
            <person name="Oh H.-M."/>
        </authorList>
    </citation>
    <scope>NUCLEOTIDE SEQUENCE</scope>
    <source>
        <strain evidence="11">MEBiC13594</strain>
    </source>
</reference>
<keyword evidence="4" id="KW-0133">Cell shape</keyword>
<dbReference type="Gene3D" id="3.40.710.10">
    <property type="entry name" value="DD-peptidase/beta-lactamase superfamily"/>
    <property type="match status" value="1"/>
</dbReference>
<dbReference type="PRINTS" id="PR00725">
    <property type="entry name" value="DADACBPTASE1"/>
</dbReference>
<evidence type="ECO:0000313" key="11">
    <source>
        <dbReference type="EMBL" id="WAA13805.1"/>
    </source>
</evidence>
<dbReference type="AlphaFoldDB" id="A0A9E8M2F2"/>
<organism evidence="11 12">
    <name type="scientific">Fervidibacillus halotolerans</name>
    <dbReference type="NCBI Taxonomy" id="2980027"/>
    <lineage>
        <taxon>Bacteria</taxon>
        <taxon>Bacillati</taxon>
        <taxon>Bacillota</taxon>
        <taxon>Bacilli</taxon>
        <taxon>Bacillales</taxon>
        <taxon>Bacillaceae</taxon>
        <taxon>Fervidibacillus</taxon>
    </lineage>
</organism>
<dbReference type="GO" id="GO:0009252">
    <property type="term" value="P:peptidoglycan biosynthetic process"/>
    <property type="evidence" value="ECO:0007669"/>
    <property type="project" value="UniProtKB-KW"/>
</dbReference>
<keyword evidence="12" id="KW-1185">Reference proteome</keyword>
<evidence type="ECO:0000313" key="12">
    <source>
        <dbReference type="Proteomes" id="UP001164726"/>
    </source>
</evidence>
<evidence type="ECO:0000256" key="2">
    <source>
        <dbReference type="ARBA" id="ARBA00022729"/>
    </source>
</evidence>